<proteinExistence type="predicted"/>
<gene>
    <name evidence="2" type="ORF">I5731_10235</name>
</gene>
<organism evidence="2 3">
    <name type="scientific">Methylobrevis albus</name>
    <dbReference type="NCBI Taxonomy" id="2793297"/>
    <lineage>
        <taxon>Bacteria</taxon>
        <taxon>Pseudomonadati</taxon>
        <taxon>Pseudomonadota</taxon>
        <taxon>Alphaproteobacteria</taxon>
        <taxon>Hyphomicrobiales</taxon>
        <taxon>Pleomorphomonadaceae</taxon>
        <taxon>Methylobrevis</taxon>
    </lineage>
</organism>
<dbReference type="InterPro" id="IPR052020">
    <property type="entry name" value="Cyclic_di-GMP/3'3'-cGAMP_PDE"/>
</dbReference>
<evidence type="ECO:0000259" key="1">
    <source>
        <dbReference type="PROSITE" id="PS51832"/>
    </source>
</evidence>
<dbReference type="EMBL" id="JADZLT010000050">
    <property type="protein sequence ID" value="MBH0238201.1"/>
    <property type="molecule type" value="Genomic_DNA"/>
</dbReference>
<dbReference type="Proteomes" id="UP000631694">
    <property type="component" value="Unassembled WGS sequence"/>
</dbReference>
<dbReference type="SUPFAM" id="SSF109604">
    <property type="entry name" value="HD-domain/PDEase-like"/>
    <property type="match status" value="2"/>
</dbReference>
<dbReference type="PANTHER" id="PTHR45228">
    <property type="entry name" value="CYCLIC DI-GMP PHOSPHODIESTERASE TM_0186-RELATED"/>
    <property type="match status" value="1"/>
</dbReference>
<dbReference type="InterPro" id="IPR003607">
    <property type="entry name" value="HD/PDEase_dom"/>
</dbReference>
<evidence type="ECO:0000313" key="2">
    <source>
        <dbReference type="EMBL" id="MBH0238201.1"/>
    </source>
</evidence>
<accession>A0A931I2R6</accession>
<dbReference type="SMART" id="SM00471">
    <property type="entry name" value="HDc"/>
    <property type="match status" value="1"/>
</dbReference>
<evidence type="ECO:0000313" key="3">
    <source>
        <dbReference type="Proteomes" id="UP000631694"/>
    </source>
</evidence>
<feature type="domain" description="HD-GYP" evidence="1">
    <location>
        <begin position="267"/>
        <end position="458"/>
    </location>
</feature>
<dbReference type="CDD" id="cd00077">
    <property type="entry name" value="HDc"/>
    <property type="match status" value="1"/>
</dbReference>
<comment type="caution">
    <text evidence="2">The sequence shown here is derived from an EMBL/GenBank/DDBJ whole genome shotgun (WGS) entry which is preliminary data.</text>
</comment>
<dbReference type="Pfam" id="PF13487">
    <property type="entry name" value="HD_5"/>
    <property type="match status" value="2"/>
</dbReference>
<name>A0A931I2R6_9HYPH</name>
<reference evidence="2" key="1">
    <citation type="submission" date="2020-12" db="EMBL/GenBank/DDBJ databases">
        <title>Methylobrevis albus sp. nov., isolated from fresh water lack sediment.</title>
        <authorList>
            <person name="Zou Q."/>
        </authorList>
    </citation>
    <scope>NUCLEOTIDE SEQUENCE</scope>
    <source>
        <strain evidence="2">L22</strain>
    </source>
</reference>
<dbReference type="AlphaFoldDB" id="A0A931I2R6"/>
<dbReference type="RefSeq" id="WP_197311288.1">
    <property type="nucleotide sequence ID" value="NZ_JADZLT010000050.1"/>
</dbReference>
<sequence>MWQSYDRRRRQEGGLGLAEILGAFSHALDLTEGQPAGHCMRACWIGYHVGRELGMPAAELGELYYAILLKDLGCSSNAARICSLYLVDDLAFKRDFKQIDGSLPAALRFVLGHTGLKSGLAERFRAIIHILQNGGEIARELIETRCERGAAIARKMRFSEAVAIGIRDLDEHWNGGGKPSGLAGAAIHPYARVALLAQVADVFFTSAGPDAALREIKGRRGDWFDPAVVDAFARAARRDGFWPAGDAAALEAQLFSLPPAHEVQSVDDDYLDEIATAFSEVIDAKSPFTAGHSRRVALFSDMIAEELGLADDHRRWLRRAALLHDIGKLGVSNAILDKPGKPDEEEWTALRSHAALTETILLRIAAFGDMAAVAAAHHERLDGRGYPRGLAGAAIALESRILMAADIFDALTAERPYRGPLPISKALAIMRADLGIAIDPVCFAALEAGLARLDAAAA</sequence>
<dbReference type="PANTHER" id="PTHR45228:SF5">
    <property type="entry name" value="CYCLIC DI-GMP PHOSPHODIESTERASE VC_1348-RELATED"/>
    <property type="match status" value="1"/>
</dbReference>
<dbReference type="GO" id="GO:0008081">
    <property type="term" value="F:phosphoric diester hydrolase activity"/>
    <property type="evidence" value="ECO:0007669"/>
    <property type="project" value="UniProtKB-ARBA"/>
</dbReference>
<dbReference type="Gene3D" id="1.10.3210.10">
    <property type="entry name" value="Hypothetical protein af1432"/>
    <property type="match status" value="3"/>
</dbReference>
<keyword evidence="3" id="KW-1185">Reference proteome</keyword>
<protein>
    <submittedName>
        <fullName evidence="2">HD domain-containing protein</fullName>
    </submittedName>
</protein>
<dbReference type="PROSITE" id="PS51832">
    <property type="entry name" value="HD_GYP"/>
    <property type="match status" value="1"/>
</dbReference>
<dbReference type="InterPro" id="IPR037522">
    <property type="entry name" value="HD_GYP_dom"/>
</dbReference>